<comment type="caution">
    <text evidence="2">The sequence shown here is derived from an EMBL/GenBank/DDBJ whole genome shotgun (WGS) entry which is preliminary data.</text>
</comment>
<protein>
    <submittedName>
        <fullName evidence="2">Uncharacterized protein</fullName>
    </submittedName>
</protein>
<dbReference type="Proteomes" id="UP000642265">
    <property type="component" value="Unassembled WGS sequence"/>
</dbReference>
<proteinExistence type="predicted"/>
<feature type="region of interest" description="Disordered" evidence="1">
    <location>
        <begin position="97"/>
        <end position="130"/>
    </location>
</feature>
<name>A0A8I0N762_BRUAN</name>
<reference evidence="2" key="1">
    <citation type="submission" date="2020-09" db="EMBL/GenBank/DDBJ databases">
        <authorList>
            <person name="Dalcin Martins P."/>
        </authorList>
    </citation>
    <scope>NUCLEOTIDE SEQUENCE</scope>
    <source>
        <strain evidence="2">MAG47</strain>
    </source>
</reference>
<evidence type="ECO:0000313" key="2">
    <source>
        <dbReference type="EMBL" id="MBE0561847.1"/>
    </source>
</evidence>
<accession>A0A8I0N762</accession>
<gene>
    <name evidence="2" type="ORF">IH622_13675</name>
</gene>
<sequence>MQTYSARVRLSGSLFNEVPKFELTAAEVTVLRRLHGPDAIVEIKPGKHVDRSDEDERERLERLYGRALAGIKGVGTLDAVLGVAGVLLPSYIPGVDASAQTAPRRSRKQADTEPTESAPEVIPVSEEEFS</sequence>
<dbReference type="EMBL" id="JACZKO010000038">
    <property type="protein sequence ID" value="MBE0561847.1"/>
    <property type="molecule type" value="Genomic_DNA"/>
</dbReference>
<evidence type="ECO:0000313" key="3">
    <source>
        <dbReference type="Proteomes" id="UP000642265"/>
    </source>
</evidence>
<evidence type="ECO:0000256" key="1">
    <source>
        <dbReference type="SAM" id="MobiDB-lite"/>
    </source>
</evidence>
<dbReference type="AlphaFoldDB" id="A0A8I0N762"/>
<organism evidence="2 3">
    <name type="scientific">Brucella anthropi</name>
    <name type="common">Ochrobactrum anthropi</name>
    <dbReference type="NCBI Taxonomy" id="529"/>
    <lineage>
        <taxon>Bacteria</taxon>
        <taxon>Pseudomonadati</taxon>
        <taxon>Pseudomonadota</taxon>
        <taxon>Alphaproteobacteria</taxon>
        <taxon>Hyphomicrobiales</taxon>
        <taxon>Brucellaceae</taxon>
        <taxon>Brucella/Ochrobactrum group</taxon>
        <taxon>Brucella</taxon>
    </lineage>
</organism>
<reference evidence="2" key="2">
    <citation type="submission" date="2020-10" db="EMBL/GenBank/DDBJ databases">
        <title>Enrichment of novel Verrucomicrobia, Bacteroidetes and Krumholzibacteria in an oxygen-limited, methane- and iron-fed bioreactor inoculated with Bothnian Sea sediments.</title>
        <authorList>
            <person name="Martins P.D."/>
            <person name="de Jong A."/>
            <person name="Lenstra W.K."/>
            <person name="van Helmond N.A.G.M."/>
            <person name="Slomp C.P."/>
            <person name="Jetten M.S.M."/>
            <person name="Welte C.U."/>
            <person name="Rasigraf O."/>
        </authorList>
    </citation>
    <scope>NUCLEOTIDE SEQUENCE</scope>
    <source>
        <strain evidence="2">MAG47</strain>
    </source>
</reference>